<reference evidence="1" key="1">
    <citation type="submission" date="2022-08" db="UniProtKB">
        <authorList>
            <consortium name="EnsemblMetazoa"/>
        </authorList>
    </citation>
    <scope>IDENTIFICATION</scope>
    <source>
        <strain evidence="1">EBRO</strain>
    </source>
</reference>
<name>A0A182IP85_ANOAO</name>
<sequence length="660" mass="71970">MSCFFSPHSFALTPDGPCFHLASLRYRHAEAFAARLRLDDHVRLALEVAARRHVALVVGQHHRRALAGRGGRDLRRGAARDQVHVDRRAGGFSRSSAGDELDRAEVLPAADPGGPTGTGDSCCIGCGCGGNGADVPGVSPSSSERPLSASAASWPLAIRPSLMRSSSRLPSSSTASLPELMSFSSAGLSGVRRPYGVAVSRLSSISRSFSSSSISASLIVSNTFRVYSIALSHSSRRCFCSSIEFLIFSSSSWLLWKVGGKGKKKKLVRRSPANPVDTTPPMRTYTSLSFTSANLNASSWAFISSRCASSCFFSFSVTVRRKRSTTSPAALTPVACISFLNFCSISDAPSLSCRLLPSSAPSPPRPCSPEPDRMLSWWMSVLPEEKIFRSSRSSSSLRSSTCRRKSCACFSRALFEYLLISACCSVIACSSSSSELSNFSASRISDDLMPRYFFRMCSASIHCTVVRWISFSSRVISFRFASSSIVSGGLEPSLFASRYPTSAWYCSTSCLKWRSRFRTRSSVTSVCLCRSITFRSTMRSASATERAPGGSGTRRLISCTFFCALALVGLCRYDSLFVRSRTSFRSSPIRSFWDFFLSFHSSVYAFFWPSASITFFFSSPIFLFVSARFSAFRIGFGVDILEGQHSENVPPVFCPPKGNQ</sequence>
<organism evidence="1">
    <name type="scientific">Anopheles atroparvus</name>
    <name type="common">European mosquito</name>
    <dbReference type="NCBI Taxonomy" id="41427"/>
    <lineage>
        <taxon>Eukaryota</taxon>
        <taxon>Metazoa</taxon>
        <taxon>Ecdysozoa</taxon>
        <taxon>Arthropoda</taxon>
        <taxon>Hexapoda</taxon>
        <taxon>Insecta</taxon>
        <taxon>Pterygota</taxon>
        <taxon>Neoptera</taxon>
        <taxon>Endopterygota</taxon>
        <taxon>Diptera</taxon>
        <taxon>Nematocera</taxon>
        <taxon>Culicoidea</taxon>
        <taxon>Culicidae</taxon>
        <taxon>Anophelinae</taxon>
        <taxon>Anopheles</taxon>
    </lineage>
</organism>
<evidence type="ECO:0000313" key="1">
    <source>
        <dbReference type="EnsemblMetazoa" id="AATE002868-PA.1"/>
    </source>
</evidence>
<dbReference type="VEuPathDB" id="VectorBase:AATE002868"/>
<proteinExistence type="predicted"/>
<protein>
    <submittedName>
        <fullName evidence="1">Uncharacterized protein</fullName>
    </submittedName>
</protein>
<dbReference type="EnsemblMetazoa" id="AATE002868-RA">
    <property type="protein sequence ID" value="AATE002868-PA.1"/>
    <property type="gene ID" value="AATE002868"/>
</dbReference>
<dbReference type="AlphaFoldDB" id="A0A182IP85"/>
<accession>A0A182IP85</accession>